<dbReference type="InterPro" id="IPR050624">
    <property type="entry name" value="HTH-type_Tx_Regulator"/>
</dbReference>
<gene>
    <name evidence="2" type="ORF">G4V39_04265</name>
</gene>
<evidence type="ECO:0000256" key="1">
    <source>
        <dbReference type="ARBA" id="ARBA00023125"/>
    </source>
</evidence>
<dbReference type="Gene3D" id="1.10.10.60">
    <property type="entry name" value="Homeodomain-like"/>
    <property type="match status" value="1"/>
</dbReference>
<dbReference type="Pfam" id="PF00440">
    <property type="entry name" value="TetR_N"/>
    <property type="match status" value="1"/>
</dbReference>
<dbReference type="EMBL" id="CP048877">
    <property type="protein sequence ID" value="QIJ71540.1"/>
    <property type="molecule type" value="Genomic_DNA"/>
</dbReference>
<sequence length="200" mass="22968">MRQGDKRQKILQAAIKVFARKGFFNSRISEIAKEAGVADGTIYLYFNNKYDILITIFEKEMGAIIQKVKSELAGIDDPRKKLERFAYLHLSLVEENRDLAEVIQVELRQSTKFMKEYRNKKFAEYVNIISGIVRGGQASGVFRQDVMPGIFKRAFFGALDEMSRFWILSPRKKYSIATAARQISSFFLEGILTDEARQSS</sequence>
<dbReference type="KEGG" id="tav:G4V39_04265"/>
<proteinExistence type="predicted"/>
<dbReference type="PANTHER" id="PTHR43479">
    <property type="entry name" value="ACREF/ENVCD OPERON REPRESSOR-RELATED"/>
    <property type="match status" value="1"/>
</dbReference>
<dbReference type="SUPFAM" id="SSF48498">
    <property type="entry name" value="Tetracyclin repressor-like, C-terminal domain"/>
    <property type="match status" value="1"/>
</dbReference>
<dbReference type="SUPFAM" id="SSF46689">
    <property type="entry name" value="Homeodomain-like"/>
    <property type="match status" value="1"/>
</dbReference>
<dbReference type="PROSITE" id="PS50977">
    <property type="entry name" value="HTH_TETR_2"/>
    <property type="match status" value="1"/>
</dbReference>
<accession>A0A6G7PV96</accession>
<dbReference type="InterPro" id="IPR009057">
    <property type="entry name" value="Homeodomain-like_sf"/>
</dbReference>
<dbReference type="InterPro" id="IPR036271">
    <property type="entry name" value="Tet_transcr_reg_TetR-rel_C_sf"/>
</dbReference>
<name>A0A6G7PV96_9BACT</name>
<dbReference type="InterPro" id="IPR001647">
    <property type="entry name" value="HTH_TetR"/>
</dbReference>
<keyword evidence="1" id="KW-0238">DNA-binding</keyword>
<organism evidence="2 3">
    <name type="scientific">Thermosulfuriphilus ammonigenes</name>
    <dbReference type="NCBI Taxonomy" id="1936021"/>
    <lineage>
        <taxon>Bacteria</taxon>
        <taxon>Pseudomonadati</taxon>
        <taxon>Thermodesulfobacteriota</taxon>
        <taxon>Thermodesulfobacteria</taxon>
        <taxon>Thermodesulfobacteriales</taxon>
        <taxon>Thermodesulfobacteriaceae</taxon>
        <taxon>Thermosulfuriphilus</taxon>
    </lineage>
</organism>
<dbReference type="Pfam" id="PF08359">
    <property type="entry name" value="TetR_C_4"/>
    <property type="match status" value="1"/>
</dbReference>
<dbReference type="RefSeq" id="WP_166031759.1">
    <property type="nucleotide sequence ID" value="NZ_CP048877.1"/>
</dbReference>
<reference evidence="2 3" key="1">
    <citation type="submission" date="2020-02" db="EMBL/GenBank/DDBJ databases">
        <title>Genome analysis of Thermosulfuriphilus ammonigenes ST65T, an anaerobic thermophilic chemolithoautotrophic bacterium isolated from a deep-sea hydrothermal vent.</title>
        <authorList>
            <person name="Slobodkina G."/>
            <person name="Allioux M."/>
            <person name="Merkel A."/>
            <person name="Alain K."/>
            <person name="Jebbar M."/>
            <person name="Slobodkin A."/>
        </authorList>
    </citation>
    <scope>NUCLEOTIDE SEQUENCE [LARGE SCALE GENOMIC DNA]</scope>
    <source>
        <strain evidence="2 3">ST65</strain>
    </source>
</reference>
<dbReference type="AlphaFoldDB" id="A0A6G7PV96"/>
<evidence type="ECO:0000313" key="3">
    <source>
        <dbReference type="Proteomes" id="UP000502179"/>
    </source>
</evidence>
<dbReference type="PRINTS" id="PR00455">
    <property type="entry name" value="HTHTETR"/>
</dbReference>
<dbReference type="Gene3D" id="1.10.357.10">
    <property type="entry name" value="Tetracycline Repressor, domain 2"/>
    <property type="match status" value="1"/>
</dbReference>
<dbReference type="Proteomes" id="UP000502179">
    <property type="component" value="Chromosome"/>
</dbReference>
<dbReference type="PANTHER" id="PTHR43479:SF11">
    <property type="entry name" value="ACREF_ENVCD OPERON REPRESSOR-RELATED"/>
    <property type="match status" value="1"/>
</dbReference>
<evidence type="ECO:0000313" key="2">
    <source>
        <dbReference type="EMBL" id="QIJ71540.1"/>
    </source>
</evidence>
<keyword evidence="3" id="KW-1185">Reference proteome</keyword>
<dbReference type="InterPro" id="IPR013570">
    <property type="entry name" value="Tscrpt_reg_YsiA_C"/>
</dbReference>
<protein>
    <submittedName>
        <fullName evidence="2">TetR/AcrR family transcriptional regulator</fullName>
    </submittedName>
</protein>
<dbReference type="GO" id="GO:0003677">
    <property type="term" value="F:DNA binding"/>
    <property type="evidence" value="ECO:0007669"/>
    <property type="project" value="UniProtKB-UniRule"/>
</dbReference>